<sequence>MTGWDGTFDGVVVVLPHGGEAEGGCGEACAGARKKEKGEDLGGTGVPGDAACAGARERGGGSGAERLEEGGCAREARKIWVAKRGVEAAAVEEGGVLSMVPCWTERE</sequence>
<proteinExistence type="predicted"/>
<dbReference type="Gramene" id="TRITD5Av1G241580.1">
    <property type="protein sequence ID" value="TRITD5Av1G241580.1"/>
    <property type="gene ID" value="TRITD5Av1G241580"/>
</dbReference>
<gene>
    <name evidence="2" type="ORF">TRITD_5Av1G241580</name>
</gene>
<accession>A0A9R0U2X2</accession>
<dbReference type="Proteomes" id="UP000324705">
    <property type="component" value="Chromosome 5A"/>
</dbReference>
<feature type="region of interest" description="Disordered" evidence="1">
    <location>
        <begin position="36"/>
        <end position="67"/>
    </location>
</feature>
<keyword evidence="3" id="KW-1185">Reference proteome</keyword>
<feature type="compositionally biased region" description="Basic and acidic residues" evidence="1">
    <location>
        <begin position="55"/>
        <end position="67"/>
    </location>
</feature>
<evidence type="ECO:0000256" key="1">
    <source>
        <dbReference type="SAM" id="MobiDB-lite"/>
    </source>
</evidence>
<name>A0A9R0U2X2_TRITD</name>
<dbReference type="AlphaFoldDB" id="A0A9R0U2X2"/>
<protein>
    <submittedName>
        <fullName evidence="2">Uncharacterized protein</fullName>
    </submittedName>
</protein>
<dbReference type="OMA" id="PCWTERE"/>
<evidence type="ECO:0000313" key="3">
    <source>
        <dbReference type="Proteomes" id="UP000324705"/>
    </source>
</evidence>
<organism evidence="2 3">
    <name type="scientific">Triticum turgidum subsp. durum</name>
    <name type="common">Durum wheat</name>
    <name type="synonym">Triticum durum</name>
    <dbReference type="NCBI Taxonomy" id="4567"/>
    <lineage>
        <taxon>Eukaryota</taxon>
        <taxon>Viridiplantae</taxon>
        <taxon>Streptophyta</taxon>
        <taxon>Embryophyta</taxon>
        <taxon>Tracheophyta</taxon>
        <taxon>Spermatophyta</taxon>
        <taxon>Magnoliopsida</taxon>
        <taxon>Liliopsida</taxon>
        <taxon>Poales</taxon>
        <taxon>Poaceae</taxon>
        <taxon>BOP clade</taxon>
        <taxon>Pooideae</taxon>
        <taxon>Triticodae</taxon>
        <taxon>Triticeae</taxon>
        <taxon>Triticinae</taxon>
        <taxon>Triticum</taxon>
    </lineage>
</organism>
<evidence type="ECO:0000313" key="2">
    <source>
        <dbReference type="EMBL" id="VAI24853.1"/>
    </source>
</evidence>
<dbReference type="EMBL" id="LT934119">
    <property type="protein sequence ID" value="VAI24853.1"/>
    <property type="molecule type" value="Genomic_DNA"/>
</dbReference>
<reference evidence="2 3" key="1">
    <citation type="submission" date="2017-09" db="EMBL/GenBank/DDBJ databases">
        <authorList>
            <consortium name="International Durum Wheat Genome Sequencing Consortium (IDWGSC)"/>
            <person name="Milanesi L."/>
        </authorList>
    </citation>
    <scope>NUCLEOTIDE SEQUENCE [LARGE SCALE GENOMIC DNA]</scope>
    <source>
        <strain evidence="3">cv. Svevo</strain>
    </source>
</reference>